<proteinExistence type="predicted"/>
<evidence type="ECO:0000256" key="1">
    <source>
        <dbReference type="SAM" id="MobiDB-lite"/>
    </source>
</evidence>
<protein>
    <recommendedName>
        <fullName evidence="4">C3H1-type domain-containing protein</fullName>
    </recommendedName>
</protein>
<feature type="compositionally biased region" description="Low complexity" evidence="1">
    <location>
        <begin position="65"/>
        <end position="74"/>
    </location>
</feature>
<dbReference type="EMBL" id="CAUYUJ010017856">
    <property type="protein sequence ID" value="CAK0878522.1"/>
    <property type="molecule type" value="Genomic_DNA"/>
</dbReference>
<feature type="compositionally biased region" description="Low complexity" evidence="1">
    <location>
        <begin position="233"/>
        <end position="260"/>
    </location>
</feature>
<feature type="region of interest" description="Disordered" evidence="1">
    <location>
        <begin position="1"/>
        <end position="128"/>
    </location>
</feature>
<name>A0ABN9VXZ3_9DINO</name>
<dbReference type="Proteomes" id="UP001189429">
    <property type="component" value="Unassembled WGS sequence"/>
</dbReference>
<organism evidence="2 3">
    <name type="scientific">Prorocentrum cordatum</name>
    <dbReference type="NCBI Taxonomy" id="2364126"/>
    <lineage>
        <taxon>Eukaryota</taxon>
        <taxon>Sar</taxon>
        <taxon>Alveolata</taxon>
        <taxon>Dinophyceae</taxon>
        <taxon>Prorocentrales</taxon>
        <taxon>Prorocentraceae</taxon>
        <taxon>Prorocentrum</taxon>
    </lineage>
</organism>
<feature type="compositionally biased region" description="Low complexity" evidence="1">
    <location>
        <begin position="83"/>
        <end position="121"/>
    </location>
</feature>
<keyword evidence="3" id="KW-1185">Reference proteome</keyword>
<evidence type="ECO:0008006" key="4">
    <source>
        <dbReference type="Google" id="ProtNLM"/>
    </source>
</evidence>
<feature type="region of interest" description="Disordered" evidence="1">
    <location>
        <begin position="227"/>
        <end position="260"/>
    </location>
</feature>
<reference evidence="2" key="1">
    <citation type="submission" date="2023-10" db="EMBL/GenBank/DDBJ databases">
        <authorList>
            <person name="Chen Y."/>
            <person name="Shah S."/>
            <person name="Dougan E. K."/>
            <person name="Thang M."/>
            <person name="Chan C."/>
        </authorList>
    </citation>
    <scope>NUCLEOTIDE SEQUENCE [LARGE SCALE GENOMIC DNA]</scope>
</reference>
<evidence type="ECO:0000313" key="3">
    <source>
        <dbReference type="Proteomes" id="UP001189429"/>
    </source>
</evidence>
<comment type="caution">
    <text evidence="2">The sequence shown here is derived from an EMBL/GenBank/DDBJ whole genome shotgun (WGS) entry which is preliminary data.</text>
</comment>
<sequence length="260" mass="26767">MCGGRGNSMQVSRQADATRLGLGPGPGRNSSDGGLGGATGGRLPPVDATGMPAQLDDDQGGSAGGSAASHGSVSERAPSEVGSHCSSSDPSDSRWGLSDCSEYENSGSSASGSSHSESHGSLLAAESEVVEQQDAEWLKGNEAQHAAGTCRPCLYHKTKAGCANGRACRYCHLPHAAKRRARPREADGVRCKQLVAKLDGRGEGDVDAVSDLVDACGRSRWHMRSVCRERHQQQGPPGAEPGGPAEAAAGETPQQRLSRG</sequence>
<evidence type="ECO:0000313" key="2">
    <source>
        <dbReference type="EMBL" id="CAK0878522.1"/>
    </source>
</evidence>
<gene>
    <name evidence="2" type="ORF">PCOR1329_LOCUS62252</name>
</gene>
<accession>A0ABN9VXZ3</accession>